<dbReference type="PIRSF" id="PIRSF004810">
    <property type="entry name" value="ChrA"/>
    <property type="match status" value="1"/>
</dbReference>
<evidence type="ECO:0000256" key="6">
    <source>
        <dbReference type="ARBA" id="ARBA00023136"/>
    </source>
</evidence>
<dbReference type="GO" id="GO:0015109">
    <property type="term" value="F:chromate transmembrane transporter activity"/>
    <property type="evidence" value="ECO:0007669"/>
    <property type="project" value="InterPro"/>
</dbReference>
<evidence type="ECO:0000256" key="8">
    <source>
        <dbReference type="SAM" id="Phobius"/>
    </source>
</evidence>
<evidence type="ECO:0000313" key="9">
    <source>
        <dbReference type="EMBL" id="RUS27643.1"/>
    </source>
</evidence>
<evidence type="ECO:0000313" key="10">
    <source>
        <dbReference type="Proteomes" id="UP000274822"/>
    </source>
</evidence>
<feature type="transmembrane region" description="Helical" evidence="8">
    <location>
        <begin position="93"/>
        <end position="115"/>
    </location>
</feature>
<evidence type="ECO:0000256" key="1">
    <source>
        <dbReference type="ARBA" id="ARBA00004651"/>
    </source>
</evidence>
<protein>
    <submittedName>
        <fullName evidence="9">Chromate ion transporter</fullName>
    </submittedName>
</protein>
<evidence type="ECO:0000256" key="3">
    <source>
        <dbReference type="ARBA" id="ARBA00022475"/>
    </source>
</evidence>
<dbReference type="PANTHER" id="PTHR33567:SF3">
    <property type="entry name" value="CHROMATE ION TRANSPORTER (EUROFUNG)"/>
    <property type="match status" value="1"/>
</dbReference>
<keyword evidence="6 8" id="KW-0472">Membrane</keyword>
<feature type="transmembrane region" description="Helical" evidence="8">
    <location>
        <begin position="343"/>
        <end position="364"/>
    </location>
</feature>
<feature type="transmembrane region" description="Helical" evidence="8">
    <location>
        <begin position="277"/>
        <end position="297"/>
    </location>
</feature>
<evidence type="ECO:0000256" key="2">
    <source>
        <dbReference type="ARBA" id="ARBA00005262"/>
    </source>
</evidence>
<accession>A0A433QCX8</accession>
<feature type="transmembrane region" description="Helical" evidence="8">
    <location>
        <begin position="376"/>
        <end position="394"/>
    </location>
</feature>
<keyword evidence="3" id="KW-1003">Cell membrane</keyword>
<feature type="region of interest" description="Disordered" evidence="7">
    <location>
        <begin position="205"/>
        <end position="232"/>
    </location>
</feature>
<evidence type="ECO:0000256" key="5">
    <source>
        <dbReference type="ARBA" id="ARBA00022989"/>
    </source>
</evidence>
<gene>
    <name evidence="9" type="ORF">BC938DRAFT_482959</name>
</gene>
<name>A0A433QCX8_9FUNG</name>
<comment type="caution">
    <text evidence="9">The sequence shown here is derived from an EMBL/GenBank/DDBJ whole genome shotgun (WGS) entry which is preliminary data.</text>
</comment>
<dbReference type="InterPro" id="IPR003370">
    <property type="entry name" value="Chromate_transpt"/>
</dbReference>
<feature type="compositionally biased region" description="Basic and acidic residues" evidence="7">
    <location>
        <begin position="205"/>
        <end position="217"/>
    </location>
</feature>
<keyword evidence="5 8" id="KW-1133">Transmembrane helix</keyword>
<reference evidence="9 10" key="1">
    <citation type="journal article" date="2018" name="New Phytol.">
        <title>Phylogenomics of Endogonaceae and evolution of mycorrhizas within Mucoromycota.</title>
        <authorList>
            <person name="Chang Y."/>
            <person name="Desiro A."/>
            <person name="Na H."/>
            <person name="Sandor L."/>
            <person name="Lipzen A."/>
            <person name="Clum A."/>
            <person name="Barry K."/>
            <person name="Grigoriev I.V."/>
            <person name="Martin F.M."/>
            <person name="Stajich J.E."/>
            <person name="Smith M.E."/>
            <person name="Bonito G."/>
            <person name="Spatafora J.W."/>
        </authorList>
    </citation>
    <scope>NUCLEOTIDE SEQUENCE [LARGE SCALE GENOMIC DNA]</scope>
    <source>
        <strain evidence="9 10">AD002</strain>
    </source>
</reference>
<feature type="transmembrane region" description="Helical" evidence="8">
    <location>
        <begin position="127"/>
        <end position="144"/>
    </location>
</feature>
<organism evidence="9 10">
    <name type="scientific">Jimgerdemannia flammicorona</name>
    <dbReference type="NCBI Taxonomy" id="994334"/>
    <lineage>
        <taxon>Eukaryota</taxon>
        <taxon>Fungi</taxon>
        <taxon>Fungi incertae sedis</taxon>
        <taxon>Mucoromycota</taxon>
        <taxon>Mucoromycotina</taxon>
        <taxon>Endogonomycetes</taxon>
        <taxon>Endogonales</taxon>
        <taxon>Endogonaceae</taxon>
        <taxon>Jimgerdemannia</taxon>
    </lineage>
</organism>
<keyword evidence="4 8" id="KW-0812">Transmembrane</keyword>
<dbReference type="Pfam" id="PF02417">
    <property type="entry name" value="Chromate_transp"/>
    <property type="match status" value="2"/>
</dbReference>
<comment type="similarity">
    <text evidence="2">Belongs to the chromate ion transporter (CHR) (TC 2.A.51) family.</text>
</comment>
<dbReference type="InterPro" id="IPR014047">
    <property type="entry name" value="Chr_Tranpt_l_chain"/>
</dbReference>
<feature type="transmembrane region" description="Helical" evidence="8">
    <location>
        <begin position="309"/>
        <end position="331"/>
    </location>
</feature>
<dbReference type="Proteomes" id="UP000274822">
    <property type="component" value="Unassembled WGS sequence"/>
</dbReference>
<keyword evidence="10" id="KW-1185">Reference proteome</keyword>
<feature type="transmembrane region" description="Helical" evidence="8">
    <location>
        <begin position="454"/>
        <end position="483"/>
    </location>
</feature>
<sequence>MSPPPQTRLPSLASRLVEITVTYFPFGYITFGGPNAHVALLHERLVINKRWLDDQTFSEIFSICQALPGPASTELAYSIALVRAGFIPAMWGFLLWSIPGFIVMTGAGIGISYITSSVPIWALRLEQGLSAAAVGLVALAGFRLGSSIAKDRLTKILLLISAGLAICYEAPWLYPVLMIFGGTVSYVFDTFVAWKTGEAAAKELKKEGGDRENDVKEANTATTSESEVKQLPEEDAQLKRRAAANATDNAADEEKALEDEKEKPTAYRPMYTYSKKIGFAFLLAFLLLLILAIIGRSAPVNLPTELLSIFYIVGSIIFGGGPVVIPLLRGYTVPPGWLTDREFLIGLALIQALPGPNFNFAVYVGALALRGPNGQGVAGAFLAFVGIFLPGLLLKNAVVPFWQWIRDKPFMKKVFRGVNACAVGLVFAAIWLLWTQISIGVPTGLDSHEGFHIVVAAIAFVAAAYLKVPAPAIIVIGGVLGVLEWAATDLPQGH</sequence>
<dbReference type="GO" id="GO:0005886">
    <property type="term" value="C:plasma membrane"/>
    <property type="evidence" value="ECO:0007669"/>
    <property type="project" value="UniProtKB-SubCell"/>
</dbReference>
<dbReference type="PANTHER" id="PTHR33567">
    <property type="entry name" value="CHROMATE ION TRANSPORTER (EUROFUNG)"/>
    <property type="match status" value="1"/>
</dbReference>
<comment type="subcellular location">
    <subcellularLocation>
        <location evidence="1">Cell membrane</location>
        <topology evidence="1">Multi-pass membrane protein</topology>
    </subcellularLocation>
</comment>
<dbReference type="AlphaFoldDB" id="A0A433QCX8"/>
<evidence type="ECO:0000256" key="7">
    <source>
        <dbReference type="SAM" id="MobiDB-lite"/>
    </source>
</evidence>
<feature type="transmembrane region" description="Helical" evidence="8">
    <location>
        <begin position="414"/>
        <end position="434"/>
    </location>
</feature>
<proteinExistence type="inferred from homology"/>
<dbReference type="EMBL" id="RBNJ01008040">
    <property type="protein sequence ID" value="RUS27643.1"/>
    <property type="molecule type" value="Genomic_DNA"/>
</dbReference>
<evidence type="ECO:0000256" key="4">
    <source>
        <dbReference type="ARBA" id="ARBA00022692"/>
    </source>
</evidence>